<comment type="caution">
    <text evidence="3">The sequence shown here is derived from an EMBL/GenBank/DDBJ whole genome shotgun (WGS) entry which is preliminary data.</text>
</comment>
<dbReference type="Proteomes" id="UP001363151">
    <property type="component" value="Unassembled WGS sequence"/>
</dbReference>
<feature type="compositionally biased region" description="Acidic residues" evidence="1">
    <location>
        <begin position="111"/>
        <end position="134"/>
    </location>
</feature>
<feature type="transmembrane region" description="Helical" evidence="2">
    <location>
        <begin position="332"/>
        <end position="354"/>
    </location>
</feature>
<evidence type="ECO:0000256" key="2">
    <source>
        <dbReference type="SAM" id="Phobius"/>
    </source>
</evidence>
<evidence type="ECO:0000313" key="4">
    <source>
        <dbReference type="Proteomes" id="UP001363151"/>
    </source>
</evidence>
<dbReference type="PANTHER" id="PTHR40849">
    <property type="entry name" value="C2 CALCIUM-DEPENDENT MEMBRANE TARGETING"/>
    <property type="match status" value="1"/>
</dbReference>
<feature type="transmembrane region" description="Helical" evidence="2">
    <location>
        <begin position="287"/>
        <end position="311"/>
    </location>
</feature>
<feature type="transmembrane region" description="Helical" evidence="2">
    <location>
        <begin position="515"/>
        <end position="540"/>
    </location>
</feature>
<keyword evidence="2" id="KW-0812">Transmembrane</keyword>
<feature type="region of interest" description="Disordered" evidence="1">
    <location>
        <begin position="1"/>
        <end position="43"/>
    </location>
</feature>
<feature type="compositionally biased region" description="Basic residues" evidence="1">
    <location>
        <begin position="25"/>
        <end position="40"/>
    </location>
</feature>
<feature type="compositionally biased region" description="Low complexity" evidence="1">
    <location>
        <begin position="621"/>
        <end position="637"/>
    </location>
</feature>
<name>A0ABR1G889_AURAN</name>
<reference evidence="3 4" key="1">
    <citation type="submission" date="2024-03" db="EMBL/GenBank/DDBJ databases">
        <title>Aureococcus anophagefferens CCMP1851 and Kratosvirus quantuckense: Draft genome of a second virus-susceptible host strain in the model system.</title>
        <authorList>
            <person name="Chase E."/>
            <person name="Truchon A.R."/>
            <person name="Schepens W."/>
            <person name="Wilhelm S.W."/>
        </authorList>
    </citation>
    <scope>NUCLEOTIDE SEQUENCE [LARGE SCALE GENOMIC DNA]</scope>
    <source>
        <strain evidence="3 4">CCMP1851</strain>
    </source>
</reference>
<evidence type="ECO:0000256" key="1">
    <source>
        <dbReference type="SAM" id="MobiDB-lite"/>
    </source>
</evidence>
<dbReference type="EMBL" id="JBBJCI010000079">
    <property type="protein sequence ID" value="KAK7249383.1"/>
    <property type="molecule type" value="Genomic_DNA"/>
</dbReference>
<sequence>MSQSPATMEMPSIDEDRPSAAGAVFKRRAPRSRRKKRHNMKKDVSWRDLKGLTFEEIECLEAEEARTRAAAQQLDSFGEAAASTPKTKSDAEAYLDEFEGGGGGEPREETWSEDDDDDYSSSESDDDDDGDDDHDASRHTAGEWWSVAIGGIANKLGGVVQSVKKAAKDAVKERGEQWISTLLDNFFNQQRRNNTFDPQMPEWIRWRMQLVWDNIIPDVKLEIMHLLTNIESRIGLVAVRRGSALAAKLDEEMDLMPHGFWARKRAFLLYKMSPYDRSFWTRMRDPWHWIITVFKALPATQAFSFTLYLCLIDKKDDFQLNEFIMQAKGFQFLTSGCFTMIMYSLRLAACTVLVSPNSATECQTIYKGSINSVIGFFGVEAPWLIDLASYVWTIAANISLSWIALSLMDKSVPKGAEQRREKDLIGQAPKNVLGAMSSAATMVTEAASTAVDIATKSGKRWGTHKGTVVAYDEKEDFHTIEVEVGDGLTVTRAVMLHKLPYIMLRPFGKNHLKNLLYWDGACAIICAVLIVGAFVCLHVGSPLSPGGGEGSLETWQVMAGLFWFRCLYSITTVPFLLARIPVVDKILGHHRPTAYTRYGKCVPKRKLWPWYPMPPEERARASSGADSAAAAADAAGSPSKGLA</sequence>
<proteinExistence type="predicted"/>
<feature type="region of interest" description="Disordered" evidence="1">
    <location>
        <begin position="65"/>
        <end position="138"/>
    </location>
</feature>
<keyword evidence="2" id="KW-0472">Membrane</keyword>
<gene>
    <name evidence="3" type="ORF">SO694_00048160</name>
</gene>
<organism evidence="3 4">
    <name type="scientific">Aureococcus anophagefferens</name>
    <name type="common">Harmful bloom alga</name>
    <dbReference type="NCBI Taxonomy" id="44056"/>
    <lineage>
        <taxon>Eukaryota</taxon>
        <taxon>Sar</taxon>
        <taxon>Stramenopiles</taxon>
        <taxon>Ochrophyta</taxon>
        <taxon>Pelagophyceae</taxon>
        <taxon>Pelagomonadales</taxon>
        <taxon>Pelagomonadaceae</taxon>
        <taxon>Aureococcus</taxon>
    </lineage>
</organism>
<accession>A0ABR1G889</accession>
<keyword evidence="2" id="KW-1133">Transmembrane helix</keyword>
<dbReference type="PANTHER" id="PTHR40849:SF2">
    <property type="entry name" value="RGS DOMAIN-CONTAINING PROTEIN"/>
    <property type="match status" value="1"/>
</dbReference>
<feature type="transmembrane region" description="Helical" evidence="2">
    <location>
        <begin position="387"/>
        <end position="405"/>
    </location>
</feature>
<keyword evidence="4" id="KW-1185">Reference proteome</keyword>
<protein>
    <submittedName>
        <fullName evidence="3">Uncharacterized protein</fullName>
    </submittedName>
</protein>
<feature type="region of interest" description="Disordered" evidence="1">
    <location>
        <begin position="617"/>
        <end position="643"/>
    </location>
</feature>
<feature type="transmembrane region" description="Helical" evidence="2">
    <location>
        <begin position="560"/>
        <end position="582"/>
    </location>
</feature>
<evidence type="ECO:0000313" key="3">
    <source>
        <dbReference type="EMBL" id="KAK7249383.1"/>
    </source>
</evidence>